<keyword evidence="4" id="KW-0342">GTP-binding</keyword>
<evidence type="ECO:0000313" key="9">
    <source>
        <dbReference type="EMBL" id="SUM57642.1"/>
    </source>
</evidence>
<organism evidence="9 11">
    <name type="scientific">Staphylococcus microti</name>
    <dbReference type="NCBI Taxonomy" id="569857"/>
    <lineage>
        <taxon>Bacteria</taxon>
        <taxon>Bacillati</taxon>
        <taxon>Bacillota</taxon>
        <taxon>Bacilli</taxon>
        <taxon>Bacillales</taxon>
        <taxon>Staphylococcaceae</taxon>
        <taxon>Staphylococcus</taxon>
    </lineage>
</organism>
<keyword evidence="6" id="KW-0175">Coiled coil</keyword>
<evidence type="ECO:0000256" key="6">
    <source>
        <dbReference type="SAM" id="Coils"/>
    </source>
</evidence>
<keyword evidence="10" id="KW-1185">Reference proteome</keyword>
<dbReference type="Pfam" id="PF00350">
    <property type="entry name" value="Dynamin_N"/>
    <property type="match status" value="2"/>
</dbReference>
<sequence>MKNIEQLDILYKLKKEVEKSDHTAFVHTINQVIKKVYLNHYTMAFVGHFSAGKSTIINNLIGQDILPSSPVPTTSNTALVTVADTPGITANIEGQQYTELSSYDDVKQMNKENYNVESIDIRFQSDDYHNGFTFQDTPGVDSNVKSHSHSTERFLYTSNMVFYTVDYNHVQSALNFQFMKQLNEAGIPVTFIINQIDKHNDAELSFEAFKARVSKSLADWDITLEKIFYVTKFEHPENQFEALKAYMHEQDEHREPLADYVARMVDFIQTHQSNYLTQQMDSCLEALNIEASAFDDAYEKHLEEVSVHDEAQLIGNPEALRQHLESQRKSIIDNAYIMSHDMREHIRFYLESMTKDFSVGGLFNKRKKIEQAREERLATLMSALQTQVTQEILKPMQADMVFLTRFIDDTALNDRILNQNIDIPATLVTDLYQMQVKISNQYVLTFSDALMKKIGQYVMKQSQPLDDEIVNNVQVELNHVSHNDETDAYERYHTLRVLKTSLDTENYQHYYIHLDDSLDKLIDRTQITYTPAQSTTQTRETIDENVTNATNSHQSQRDHIEQALSTLSELSLYDAQVKNMQDTITRMDNQVIKIGVFGTFSAGKSSLINALLGDQYLVSSPNPTTAATTEISYGNQNTVTFKTKEMLLDELNDVVEAVDYHFTSIDDFFAQDLRDLKGRIDKNKLAFIEAIETNYTLYESLTTDSYDLEIPQDELKKWSAKDAYATFVKTVHLQLEHDWLKDKIIVDSLGLYSNNQRHTNETEKILATADLILYVSYFNHAFTDNDKAFIEHMKEMNQLIEHQAFKMVINATDLAESTEDLQAVHDYTKDALAQVGMHCDIFDVSSREALRGGDAGVDQLQTAIQTFADVESKQVLEKQVIHQLEAITQSLETMLADVENNAQQIEQNRQYLQRFETTRVFPEQIIHAVQQQYNSELDDQIYYLNERLNIQLQDNVKAVFNTQMTDTDDFKVAKRHAAKTYLDHIHQKLYLEQTLLVNRMKKHFETQFAHQLAPNVTEMAQHHIIVQPDHQLTAENIEKPYLQLDLSAFVDALPKQLTKKNVLQPKQQQQVQTLIKEMTVTQLQPRLEQLKEALHTYADGLKTSAQHELATLEQAAQQEISKLLAFELDQTQQKTLQQALLKLKQILN</sequence>
<feature type="coiled-coil region" evidence="6">
    <location>
        <begin position="881"/>
        <end position="915"/>
    </location>
</feature>
<keyword evidence="2" id="KW-0547">Nucleotide-binding</keyword>
<dbReference type="AlphaFoldDB" id="A0A0D6XPN3"/>
<evidence type="ECO:0000256" key="5">
    <source>
        <dbReference type="ARBA" id="ARBA00023136"/>
    </source>
</evidence>
<dbReference type="GO" id="GO:0005525">
    <property type="term" value="F:GTP binding"/>
    <property type="evidence" value="ECO:0007669"/>
    <property type="project" value="UniProtKB-KW"/>
</dbReference>
<dbReference type="NCBIfam" id="TIGR00231">
    <property type="entry name" value="small_GTP"/>
    <property type="match status" value="1"/>
</dbReference>
<dbReference type="GO" id="GO:0003924">
    <property type="term" value="F:GTPase activity"/>
    <property type="evidence" value="ECO:0007669"/>
    <property type="project" value="InterPro"/>
</dbReference>
<evidence type="ECO:0000256" key="3">
    <source>
        <dbReference type="ARBA" id="ARBA00022801"/>
    </source>
</evidence>
<dbReference type="OrthoDB" id="5477114at2"/>
<feature type="domain" description="Dynamin N-terminal" evidence="7">
    <location>
        <begin position="44"/>
        <end position="195"/>
    </location>
</feature>
<evidence type="ECO:0000313" key="10">
    <source>
        <dbReference type="Proteomes" id="UP000032366"/>
    </source>
</evidence>
<evidence type="ECO:0000313" key="8">
    <source>
        <dbReference type="EMBL" id="KIX89803.1"/>
    </source>
</evidence>
<dbReference type="InterPro" id="IPR027417">
    <property type="entry name" value="P-loop_NTPase"/>
</dbReference>
<evidence type="ECO:0000259" key="7">
    <source>
        <dbReference type="Pfam" id="PF00350"/>
    </source>
</evidence>
<dbReference type="RefSeq" id="WP_044361793.1">
    <property type="nucleotide sequence ID" value="NZ_JXWY01000175.1"/>
</dbReference>
<proteinExistence type="predicted"/>
<reference evidence="8 10" key="1">
    <citation type="submission" date="2015-01" db="EMBL/GenBank/DDBJ databases">
        <authorList>
            <person name="Guo J."/>
        </authorList>
    </citation>
    <scope>NUCLEOTIDE SEQUENCE [LARGE SCALE GENOMIC DNA]</scope>
    <source>
        <strain evidence="8 10">DSM 22147</strain>
    </source>
</reference>
<dbReference type="GO" id="GO:0016020">
    <property type="term" value="C:membrane"/>
    <property type="evidence" value="ECO:0007669"/>
    <property type="project" value="UniProtKB-SubCell"/>
</dbReference>
<dbReference type="InterPro" id="IPR045063">
    <property type="entry name" value="Dynamin_N"/>
</dbReference>
<dbReference type="PANTHER" id="PTHR10465">
    <property type="entry name" value="TRANSMEMBRANE GTPASE FZO1"/>
    <property type="match status" value="1"/>
</dbReference>
<dbReference type="InterPro" id="IPR027094">
    <property type="entry name" value="Mitofusin_fam"/>
</dbReference>
<keyword evidence="3" id="KW-0378">Hydrolase</keyword>
<feature type="domain" description="Dynamin N-terminal" evidence="7">
    <location>
        <begin position="594"/>
        <end position="799"/>
    </location>
</feature>
<dbReference type="Gene3D" id="3.40.50.300">
    <property type="entry name" value="P-loop containing nucleotide triphosphate hydrolases"/>
    <property type="match status" value="2"/>
</dbReference>
<dbReference type="InterPro" id="IPR005225">
    <property type="entry name" value="Small_GTP-bd"/>
</dbReference>
<evidence type="ECO:0000256" key="4">
    <source>
        <dbReference type="ARBA" id="ARBA00023134"/>
    </source>
</evidence>
<evidence type="ECO:0000313" key="11">
    <source>
        <dbReference type="Proteomes" id="UP000254100"/>
    </source>
</evidence>
<accession>A0A0D6XPN3</accession>
<keyword evidence="5" id="KW-0472">Membrane</keyword>
<gene>
    <name evidence="9" type="ORF">NCTC13832_01328</name>
    <name evidence="8" type="ORF">TP70_11635</name>
</gene>
<dbReference type="Proteomes" id="UP000254100">
    <property type="component" value="Unassembled WGS sequence"/>
</dbReference>
<comment type="subcellular location">
    <subcellularLocation>
        <location evidence="1">Membrane</location>
    </subcellularLocation>
</comment>
<dbReference type="CDD" id="cd09912">
    <property type="entry name" value="DLP_2"/>
    <property type="match status" value="1"/>
</dbReference>
<dbReference type="STRING" id="569857.TP70_11635"/>
<protein>
    <submittedName>
        <fullName evidence="9">Dynamin family protein</fullName>
    </submittedName>
</protein>
<reference evidence="9 11" key="2">
    <citation type="submission" date="2018-06" db="EMBL/GenBank/DDBJ databases">
        <authorList>
            <consortium name="Pathogen Informatics"/>
            <person name="Doyle S."/>
        </authorList>
    </citation>
    <scope>NUCLEOTIDE SEQUENCE [LARGE SCALE GENOMIC DNA]</scope>
    <source>
        <strain evidence="9 11">NCTC13832</strain>
    </source>
</reference>
<evidence type="ECO:0000256" key="1">
    <source>
        <dbReference type="ARBA" id="ARBA00004370"/>
    </source>
</evidence>
<name>A0A0D6XPN3_9STAP</name>
<dbReference type="Proteomes" id="UP000032366">
    <property type="component" value="Unassembled WGS sequence"/>
</dbReference>
<dbReference type="SUPFAM" id="SSF52540">
    <property type="entry name" value="P-loop containing nucleoside triphosphate hydrolases"/>
    <property type="match status" value="2"/>
</dbReference>
<dbReference type="EMBL" id="JXWY01000175">
    <property type="protein sequence ID" value="KIX89803.1"/>
    <property type="molecule type" value="Genomic_DNA"/>
</dbReference>
<dbReference type="PANTHER" id="PTHR10465:SF0">
    <property type="entry name" value="SARCALUMENIN"/>
    <property type="match status" value="1"/>
</dbReference>
<dbReference type="EMBL" id="UHDT01000001">
    <property type="protein sequence ID" value="SUM57642.1"/>
    <property type="molecule type" value="Genomic_DNA"/>
</dbReference>
<evidence type="ECO:0000256" key="2">
    <source>
        <dbReference type="ARBA" id="ARBA00022741"/>
    </source>
</evidence>